<gene>
    <name evidence="1" type="ORF">T10_57</name>
</gene>
<comment type="caution">
    <text evidence="1">The sequence shown here is derived from an EMBL/GenBank/DDBJ whole genome shotgun (WGS) entry which is preliminary data.</text>
</comment>
<reference evidence="1 2" key="1">
    <citation type="submission" date="2015-01" db="EMBL/GenBank/DDBJ databases">
        <title>Evolution of Trichinella species and genotypes.</title>
        <authorList>
            <person name="Korhonen P.K."/>
            <person name="Edoardo P."/>
            <person name="Giuseppe L.R."/>
            <person name="Gasser R.B."/>
        </authorList>
    </citation>
    <scope>NUCLEOTIDE SEQUENCE [LARGE SCALE GENOMIC DNA]</scope>
    <source>
        <strain evidence="1">ISS1980</strain>
    </source>
</reference>
<accession>A0A0V1LZW6</accession>
<evidence type="ECO:0000313" key="1">
    <source>
        <dbReference type="EMBL" id="KRZ65034.1"/>
    </source>
</evidence>
<keyword evidence="2" id="KW-1185">Reference proteome</keyword>
<proteinExistence type="predicted"/>
<evidence type="ECO:0000313" key="2">
    <source>
        <dbReference type="Proteomes" id="UP000054843"/>
    </source>
</evidence>
<dbReference type="EMBL" id="JYDO01000576">
    <property type="protein sequence ID" value="KRZ65034.1"/>
    <property type="molecule type" value="Genomic_DNA"/>
</dbReference>
<name>A0A0V1LZW6_9BILA</name>
<protein>
    <submittedName>
        <fullName evidence="1">Uncharacterized protein</fullName>
    </submittedName>
</protein>
<sequence length="42" mass="4931">MFFVEAELQNRQHSNAVRMLLSVTNLLLTLLDTRQSQTRVKQ</sequence>
<organism evidence="1 2">
    <name type="scientific">Trichinella papuae</name>
    <dbReference type="NCBI Taxonomy" id="268474"/>
    <lineage>
        <taxon>Eukaryota</taxon>
        <taxon>Metazoa</taxon>
        <taxon>Ecdysozoa</taxon>
        <taxon>Nematoda</taxon>
        <taxon>Enoplea</taxon>
        <taxon>Dorylaimia</taxon>
        <taxon>Trichinellida</taxon>
        <taxon>Trichinellidae</taxon>
        <taxon>Trichinella</taxon>
    </lineage>
</organism>
<dbReference type="AlphaFoldDB" id="A0A0V1LZW6"/>
<dbReference type="Proteomes" id="UP000054843">
    <property type="component" value="Unassembled WGS sequence"/>
</dbReference>